<evidence type="ECO:0000313" key="2">
    <source>
        <dbReference type="EMBL" id="ALL14200.1"/>
    </source>
</evidence>
<dbReference type="Pfam" id="PF04273">
    <property type="entry name" value="BLH_phosphatase"/>
    <property type="match status" value="1"/>
</dbReference>
<dbReference type="Gene3D" id="3.90.190.10">
    <property type="entry name" value="Protein tyrosine phosphatase superfamily"/>
    <property type="match status" value="1"/>
</dbReference>
<dbReference type="Proteomes" id="UP000056905">
    <property type="component" value="Chromosome"/>
</dbReference>
<keyword evidence="3" id="KW-1185">Reference proteome</keyword>
<name>A0A0P0P196_9CAUL</name>
<organism evidence="2 3">
    <name type="scientific">Caulobacter henricii</name>
    <dbReference type="NCBI Taxonomy" id="69395"/>
    <lineage>
        <taxon>Bacteria</taxon>
        <taxon>Pseudomonadati</taxon>
        <taxon>Pseudomonadota</taxon>
        <taxon>Alphaproteobacteria</taxon>
        <taxon>Caulobacterales</taxon>
        <taxon>Caulobacteraceae</taxon>
        <taxon>Caulobacter</taxon>
    </lineage>
</organism>
<protein>
    <recommendedName>
        <fullName evidence="1">Beta-lactamase hydrolase-like protein phosphatase-like domain-containing protein</fullName>
    </recommendedName>
</protein>
<reference evidence="2 3" key="1">
    <citation type="submission" date="2015-10" db="EMBL/GenBank/DDBJ databases">
        <title>Conservation of the essential genome among Caulobacter and Brevundimonas species.</title>
        <authorList>
            <person name="Scott D."/>
            <person name="Ely B."/>
        </authorList>
    </citation>
    <scope>NUCLEOTIDE SEQUENCE [LARGE SCALE GENOMIC DNA]</scope>
    <source>
        <strain evidence="2 3">CB4</strain>
    </source>
</reference>
<dbReference type="KEGG" id="chq:AQ619_13105"/>
<dbReference type="STRING" id="69395.AQ619_13105"/>
<feature type="domain" description="Beta-lactamase hydrolase-like protein phosphatase-like" evidence="1">
    <location>
        <begin position="3"/>
        <end position="110"/>
    </location>
</feature>
<dbReference type="InterPro" id="IPR029021">
    <property type="entry name" value="Prot-tyrosine_phosphatase-like"/>
</dbReference>
<dbReference type="OrthoDB" id="9805710at2"/>
<dbReference type="AlphaFoldDB" id="A0A0P0P196"/>
<proteinExistence type="predicted"/>
<gene>
    <name evidence="2" type="ORF">AQ619_13105</name>
</gene>
<dbReference type="GO" id="GO:0016787">
    <property type="term" value="F:hydrolase activity"/>
    <property type="evidence" value="ECO:0007669"/>
    <property type="project" value="InterPro"/>
</dbReference>
<dbReference type="NCBIfam" id="TIGR01244">
    <property type="entry name" value="TIGR01244 family sulfur transferase"/>
    <property type="match status" value="1"/>
</dbReference>
<sequence length="136" mass="13922">MSDFRRVTDSLSVSPQVTEADMARAAAEGFVLVINNRPDGEDPGQPSGATIEAAARAAGLDYVHIPVRGSPGPDQVAAVQEAVASAAGPILAFCRSGTRSIVTWSIGQALSGDSDRETLVRQGADAGYDLSGVLPA</sequence>
<accession>A0A0P0P196</accession>
<dbReference type="SUPFAM" id="SSF52799">
    <property type="entry name" value="(Phosphotyrosine protein) phosphatases II"/>
    <property type="match status" value="1"/>
</dbReference>
<evidence type="ECO:0000259" key="1">
    <source>
        <dbReference type="Pfam" id="PF04273"/>
    </source>
</evidence>
<dbReference type="eggNOG" id="COG3453">
    <property type="taxonomic scope" value="Bacteria"/>
</dbReference>
<dbReference type="InterPro" id="IPR005939">
    <property type="entry name" value="BLH_phosphatase-like"/>
</dbReference>
<dbReference type="CDD" id="cd14503">
    <property type="entry name" value="PTP-bact"/>
    <property type="match status" value="1"/>
</dbReference>
<dbReference type="RefSeq" id="WP_062148369.1">
    <property type="nucleotide sequence ID" value="NZ_CP013002.1"/>
</dbReference>
<dbReference type="EMBL" id="CP013002">
    <property type="protein sequence ID" value="ALL14200.1"/>
    <property type="molecule type" value="Genomic_DNA"/>
</dbReference>
<evidence type="ECO:0000313" key="3">
    <source>
        <dbReference type="Proteomes" id="UP000056905"/>
    </source>
</evidence>